<evidence type="ECO:0000313" key="1">
    <source>
        <dbReference type="EMBL" id="KDN62137.1"/>
    </source>
</evidence>
<accession>A0A066WZL6</accession>
<gene>
    <name evidence="1" type="ORF">CSUB01_00842</name>
</gene>
<name>A0A066WZL6_COLSU</name>
<dbReference type="OrthoDB" id="4021778at2759"/>
<keyword evidence="2" id="KW-1185">Reference proteome</keyword>
<dbReference type="OMA" id="SAAIVMW"/>
<protein>
    <submittedName>
        <fullName evidence="1">Putative integral membrane protein</fullName>
    </submittedName>
</protein>
<dbReference type="EMBL" id="JMSE01001347">
    <property type="protein sequence ID" value="KDN62137.1"/>
    <property type="molecule type" value="Genomic_DNA"/>
</dbReference>
<organism evidence="1 2">
    <name type="scientific">Colletotrichum sublineola</name>
    <name type="common">Sorghum anthracnose fungus</name>
    <dbReference type="NCBI Taxonomy" id="1173701"/>
    <lineage>
        <taxon>Eukaryota</taxon>
        <taxon>Fungi</taxon>
        <taxon>Dikarya</taxon>
        <taxon>Ascomycota</taxon>
        <taxon>Pezizomycotina</taxon>
        <taxon>Sordariomycetes</taxon>
        <taxon>Hypocreomycetidae</taxon>
        <taxon>Glomerellales</taxon>
        <taxon>Glomerellaceae</taxon>
        <taxon>Colletotrichum</taxon>
        <taxon>Colletotrichum graminicola species complex</taxon>
    </lineage>
</organism>
<dbReference type="InterPro" id="IPR026749">
    <property type="entry name" value="Tmem135"/>
</dbReference>
<dbReference type="Proteomes" id="UP000027238">
    <property type="component" value="Unassembled WGS sequence"/>
</dbReference>
<dbReference type="PANTHER" id="PTHR12459:SF15">
    <property type="entry name" value="TRANSMEMBRANE PROTEIN 135"/>
    <property type="match status" value="1"/>
</dbReference>
<dbReference type="AlphaFoldDB" id="A0A066WZL6"/>
<evidence type="ECO:0000313" key="2">
    <source>
        <dbReference type="Proteomes" id="UP000027238"/>
    </source>
</evidence>
<proteinExistence type="predicted"/>
<dbReference type="eggNOG" id="ENOG502R1F4">
    <property type="taxonomic scope" value="Eukaryota"/>
</dbReference>
<reference evidence="2" key="1">
    <citation type="journal article" date="2014" name="Genome Announc.">
        <title>Draft genome sequence of Colletotrichum sublineola, a destructive pathogen of cultivated sorghum.</title>
        <authorList>
            <person name="Baroncelli R."/>
            <person name="Sanz-Martin J.M."/>
            <person name="Rech G.E."/>
            <person name="Sukno S.A."/>
            <person name="Thon M.R."/>
        </authorList>
    </citation>
    <scope>NUCLEOTIDE SEQUENCE [LARGE SCALE GENOMIC DNA]</scope>
    <source>
        <strain evidence="2">TX430BB</strain>
    </source>
</reference>
<comment type="caution">
    <text evidence="1">The sequence shown here is derived from an EMBL/GenBank/DDBJ whole genome shotgun (WGS) entry which is preliminary data.</text>
</comment>
<dbReference type="PANTHER" id="PTHR12459">
    <property type="entry name" value="TRANSMEMBRANE PROTEIN 135-RELATED"/>
    <property type="match status" value="1"/>
</dbReference>
<dbReference type="HOGENOM" id="CLU_012946_0_0_1"/>
<sequence length="516" mass="58057">MATVTPSPSALPPRGQMQIRRKSLIELSGIPPILRPLLRAYLLGYASAVAPRILTLLMRYITEKRRRVSTDNGQCDGFVARLRQTVLAGLDPQRFPTFCAVLVGGSTLLEEPLRHLFQRNTKGLAEGTRTRLARWCATFIAAWFSLQLLQSKKSSAFTEHVPVKSDVPPGAELKEVRYAGRTLDLTLFTLTRALDVIVGEFWARRRARRIADGSWSKVSTLAFVFYEDLYVNFPQAERIVGRLTDPCLFVTSCAFIMWAWFYHPSRLPSGYNKWISSAANVDMRLIEALQKLRAGDMAYGRSEQAELLQGMCEKYKWPMDWGDPSKSIPIPCEMVHMGCGPSCELHAISRFYRSWKWSMAMYLPLSMALLLRGPINKKSVLRLLLSASRSSAFLGAYITLFYYGVCLARTRIGPHLIGTDMAARQKIDTGICVRTGCCLCGWSVLVETTSRRKDMALFVAPRAMATLLPRRYGMDKQWRETLVFAASTAVVFTCIHENQSRVRGVLGGILGTVLHY</sequence>